<dbReference type="KEGG" id="mpsy:CEK71_21995"/>
<proteinExistence type="predicted"/>
<evidence type="ECO:0000313" key="1">
    <source>
        <dbReference type="EMBL" id="ASF48513.1"/>
    </source>
</evidence>
<sequence>MRYDMERPSPEFSSFERVLNGKEIDELPCTVVVRVGASKYDGIILESEFVTQDERFGYVYRYDIANYIVDDGNFHPEMGTKGIVSKIISKLVIYSSDCIDFTFEVGIESVDGRKV</sequence>
<organism evidence="1 2">
    <name type="scientific">Methylovulum psychrotolerans</name>
    <dbReference type="NCBI Taxonomy" id="1704499"/>
    <lineage>
        <taxon>Bacteria</taxon>
        <taxon>Pseudomonadati</taxon>
        <taxon>Pseudomonadota</taxon>
        <taxon>Gammaproteobacteria</taxon>
        <taxon>Methylococcales</taxon>
        <taxon>Methylococcaceae</taxon>
        <taxon>Methylovulum</taxon>
    </lineage>
</organism>
<dbReference type="EMBL" id="CP022129">
    <property type="protein sequence ID" value="ASF48513.1"/>
    <property type="molecule type" value="Genomic_DNA"/>
</dbReference>
<keyword evidence="2" id="KW-1185">Reference proteome</keyword>
<reference evidence="1 2" key="1">
    <citation type="submission" date="2017-06" db="EMBL/GenBank/DDBJ databases">
        <title>Genome Sequencing of the methanotroph Methylovulum psychrotolerants str. HV10-M2 isolated from a high-altitude environment.</title>
        <authorList>
            <person name="Mateos-Rivera A."/>
        </authorList>
    </citation>
    <scope>NUCLEOTIDE SEQUENCE [LARGE SCALE GENOMIC DNA]</scope>
    <source>
        <strain evidence="1 2">HV10_M2</strain>
    </source>
</reference>
<evidence type="ECO:0000313" key="2">
    <source>
        <dbReference type="Proteomes" id="UP000197019"/>
    </source>
</evidence>
<gene>
    <name evidence="1" type="ORF">CEK71_21995</name>
</gene>
<dbReference type="AlphaFoldDB" id="A0A1Z4C4Q7"/>
<dbReference type="Proteomes" id="UP000197019">
    <property type="component" value="Chromosome"/>
</dbReference>
<protein>
    <submittedName>
        <fullName evidence="1">Uncharacterized protein</fullName>
    </submittedName>
</protein>
<accession>A0A1Z4C4Q7</accession>
<name>A0A1Z4C4Q7_9GAMM</name>